<name>X8C9A2_MYCXE</name>
<accession>X8C9A2</accession>
<protein>
    <submittedName>
        <fullName evidence="1">Uncharacterized protein</fullName>
    </submittedName>
</protein>
<dbReference type="EMBL" id="JAOB01000033">
    <property type="protein sequence ID" value="EUA52356.1"/>
    <property type="molecule type" value="Genomic_DNA"/>
</dbReference>
<gene>
    <name evidence="1" type="ORF">I553_2543</name>
</gene>
<sequence>MQHRDVKSLVGRGQRRLIDLVIETFFAGTGGRRCRRGRA</sequence>
<organism evidence="1">
    <name type="scientific">Mycobacterium xenopi 4042</name>
    <dbReference type="NCBI Taxonomy" id="1299334"/>
    <lineage>
        <taxon>Bacteria</taxon>
        <taxon>Bacillati</taxon>
        <taxon>Actinomycetota</taxon>
        <taxon>Actinomycetes</taxon>
        <taxon>Mycobacteriales</taxon>
        <taxon>Mycobacteriaceae</taxon>
        <taxon>Mycobacterium</taxon>
    </lineage>
</organism>
<dbReference type="PATRIC" id="fig|1299334.3.peg.3649"/>
<comment type="caution">
    <text evidence="1">The sequence shown here is derived from an EMBL/GenBank/DDBJ whole genome shotgun (WGS) entry which is preliminary data.</text>
</comment>
<dbReference type="AlphaFoldDB" id="X8C9A2"/>
<evidence type="ECO:0000313" key="1">
    <source>
        <dbReference type="EMBL" id="EUA52356.1"/>
    </source>
</evidence>
<reference evidence="1" key="1">
    <citation type="submission" date="2014-01" db="EMBL/GenBank/DDBJ databases">
        <authorList>
            <person name="Brown-Elliot B."/>
            <person name="Wallace R."/>
            <person name="Lenaerts A."/>
            <person name="Ordway D."/>
            <person name="DeGroote M.A."/>
            <person name="Parker T."/>
            <person name="Sizemore C."/>
            <person name="Tallon L.J."/>
            <person name="Sadzewicz L.K."/>
            <person name="Sengamalay N."/>
            <person name="Fraser C.M."/>
            <person name="Hine E."/>
            <person name="Shefchek K.A."/>
            <person name="Das S.P."/>
            <person name="Tettelin H."/>
        </authorList>
    </citation>
    <scope>NUCLEOTIDE SEQUENCE [LARGE SCALE GENOMIC DNA]</scope>
    <source>
        <strain evidence="1">4042</strain>
    </source>
</reference>
<proteinExistence type="predicted"/>